<keyword evidence="2" id="KW-1185">Reference proteome</keyword>
<proteinExistence type="predicted"/>
<dbReference type="EMBL" id="BGPR01089568">
    <property type="protein sequence ID" value="GBM15841.1"/>
    <property type="molecule type" value="Genomic_DNA"/>
</dbReference>
<organism evidence="1 2">
    <name type="scientific">Araneus ventricosus</name>
    <name type="common">Orbweaver spider</name>
    <name type="synonym">Epeira ventricosa</name>
    <dbReference type="NCBI Taxonomy" id="182803"/>
    <lineage>
        <taxon>Eukaryota</taxon>
        <taxon>Metazoa</taxon>
        <taxon>Ecdysozoa</taxon>
        <taxon>Arthropoda</taxon>
        <taxon>Chelicerata</taxon>
        <taxon>Arachnida</taxon>
        <taxon>Araneae</taxon>
        <taxon>Araneomorphae</taxon>
        <taxon>Entelegynae</taxon>
        <taxon>Araneoidea</taxon>
        <taxon>Araneidae</taxon>
        <taxon>Araneus</taxon>
    </lineage>
</organism>
<sequence length="143" mass="16318">MERENLRAFRKAPPERFVPVPRQPRTPSIAEVLFRLGLKLCSFLSPIYYFHRPFRFSRSHCAFFGGPFRSFKLERDDASSIYLSDDTPQEHSFKHICRLGISYQPPSVFTRLSDLFPKCFSVSATPVVSSATVPSLSDVNIIG</sequence>
<protein>
    <submittedName>
        <fullName evidence="1">Uncharacterized protein</fullName>
    </submittedName>
</protein>
<gene>
    <name evidence="1" type="ORF">AVEN_24352_1</name>
</gene>
<reference evidence="1 2" key="1">
    <citation type="journal article" date="2019" name="Sci. Rep.">
        <title>Orb-weaving spider Araneus ventricosus genome elucidates the spidroin gene catalogue.</title>
        <authorList>
            <person name="Kono N."/>
            <person name="Nakamura H."/>
            <person name="Ohtoshi R."/>
            <person name="Moran D.A.P."/>
            <person name="Shinohara A."/>
            <person name="Yoshida Y."/>
            <person name="Fujiwara M."/>
            <person name="Mori M."/>
            <person name="Tomita M."/>
            <person name="Arakawa K."/>
        </authorList>
    </citation>
    <scope>NUCLEOTIDE SEQUENCE [LARGE SCALE GENOMIC DNA]</scope>
</reference>
<dbReference type="AlphaFoldDB" id="A0A4Y2DGL5"/>
<dbReference type="Proteomes" id="UP000499080">
    <property type="component" value="Unassembled WGS sequence"/>
</dbReference>
<name>A0A4Y2DGL5_ARAVE</name>
<evidence type="ECO:0000313" key="1">
    <source>
        <dbReference type="EMBL" id="GBM15841.1"/>
    </source>
</evidence>
<accession>A0A4Y2DGL5</accession>
<evidence type="ECO:0000313" key="2">
    <source>
        <dbReference type="Proteomes" id="UP000499080"/>
    </source>
</evidence>
<comment type="caution">
    <text evidence="1">The sequence shown here is derived from an EMBL/GenBank/DDBJ whole genome shotgun (WGS) entry which is preliminary data.</text>
</comment>